<feature type="transmembrane region" description="Helical" evidence="1">
    <location>
        <begin position="275"/>
        <end position="293"/>
    </location>
</feature>
<protein>
    <submittedName>
        <fullName evidence="3">MFS transporter</fullName>
    </submittedName>
</protein>
<feature type="transmembrane region" description="Helical" evidence="1">
    <location>
        <begin position="135"/>
        <end position="163"/>
    </location>
</feature>
<dbReference type="EMBL" id="LT549890">
    <property type="protein sequence ID" value="SAI86423.1"/>
    <property type="molecule type" value="Genomic_DNA"/>
</dbReference>
<feature type="transmembrane region" description="Helical" evidence="1">
    <location>
        <begin position="340"/>
        <end position="360"/>
    </location>
</feature>
<feature type="domain" description="Major facilitator superfamily (MFS) profile" evidence="2">
    <location>
        <begin position="239"/>
        <end position="423"/>
    </location>
</feature>
<dbReference type="PATRIC" id="fig|2287.9.peg.3009"/>
<dbReference type="Pfam" id="PF07690">
    <property type="entry name" value="MFS_1"/>
    <property type="match status" value="2"/>
</dbReference>
<dbReference type="InterPro" id="IPR020846">
    <property type="entry name" value="MFS_dom"/>
</dbReference>
<dbReference type="PANTHER" id="PTHR23518">
    <property type="entry name" value="C-METHYLTRANSFERASE"/>
    <property type="match status" value="1"/>
</dbReference>
<dbReference type="GO" id="GO:0022857">
    <property type="term" value="F:transmembrane transporter activity"/>
    <property type="evidence" value="ECO:0007669"/>
    <property type="project" value="InterPro"/>
</dbReference>
<feature type="transmembrane region" description="Helical" evidence="1">
    <location>
        <begin position="239"/>
        <end position="263"/>
    </location>
</feature>
<dbReference type="Gene3D" id="1.20.1250.20">
    <property type="entry name" value="MFS general substrate transporter like domains"/>
    <property type="match status" value="2"/>
</dbReference>
<dbReference type="AlphaFoldDB" id="A0A157T4P8"/>
<sequence length="423" mass="47227">MWLKQVMIKYKDTRWMYLIIPYNASTGPLSTLVTLQILSLGGNAINVAYAISLSNAVLIPASILWGFMADRMDRKKQILLSLAGVSIPLVFMPFMNSISLVTLNYALITFMSTASATPFNLLIMESVEKKHWGSLFSRFSLFSSIGVLLGLVISTFLVILLRIDQIEEILGFSVLATLIASIKILPKPIITFERTAIIHHKESFLTRMRHLPMMFLHLPNIHHFKMFSMTRLFRKPINYVPLLYLGIVLFYISSGIFNTVYPAGLYVKGLNKSEVLAVISVGMVFQILGFRISSMLLESKDEKGLAHISLILRGVSYVVLGIFAQLFLGIPIFISGLIFYPLAAGIAYAIFYSSSTTLIFKIVGERRQGTGLGVYSTVVGISLFLGSLLSGYITHYISYGIDFITAGIILLFASWIFRYLEEG</sequence>
<organism evidence="3 4">
    <name type="scientific">Saccharolobus solfataricus</name>
    <name type="common">Sulfolobus solfataricus</name>
    <dbReference type="NCBI Taxonomy" id="2287"/>
    <lineage>
        <taxon>Archaea</taxon>
        <taxon>Thermoproteota</taxon>
        <taxon>Thermoprotei</taxon>
        <taxon>Sulfolobales</taxon>
        <taxon>Sulfolobaceae</taxon>
        <taxon>Saccharolobus</taxon>
    </lineage>
</organism>
<feature type="transmembrane region" description="Helical" evidence="1">
    <location>
        <begin position="20"/>
        <end position="41"/>
    </location>
</feature>
<name>A0A157T4P8_SACSO</name>
<proteinExistence type="predicted"/>
<evidence type="ECO:0000313" key="4">
    <source>
        <dbReference type="Proteomes" id="UP000076770"/>
    </source>
</evidence>
<keyword evidence="1" id="KW-1133">Transmembrane helix</keyword>
<evidence type="ECO:0000259" key="2">
    <source>
        <dbReference type="PROSITE" id="PS50850"/>
    </source>
</evidence>
<feature type="transmembrane region" description="Helical" evidence="1">
    <location>
        <begin position="47"/>
        <end position="67"/>
    </location>
</feature>
<feature type="transmembrane region" description="Helical" evidence="1">
    <location>
        <begin position="399"/>
        <end position="420"/>
    </location>
</feature>
<reference evidence="4" key="1">
    <citation type="submission" date="2016-04" db="EMBL/GenBank/DDBJ databases">
        <authorList>
            <person name="Shah S.A."/>
            <person name="Garrett R.A."/>
        </authorList>
    </citation>
    <scope>NUCLEOTIDE SEQUENCE [LARGE SCALE GENOMIC DNA]</scope>
    <source>
        <strain evidence="4">ATCC 35091 / DSM 1616 / JCM 8930 / NBRC 15331 / P1</strain>
    </source>
</reference>
<evidence type="ECO:0000313" key="3">
    <source>
        <dbReference type="EMBL" id="SAI86423.1"/>
    </source>
</evidence>
<gene>
    <name evidence="3" type="ORF">SSOP1_2869</name>
</gene>
<dbReference type="SUPFAM" id="SSF103473">
    <property type="entry name" value="MFS general substrate transporter"/>
    <property type="match status" value="1"/>
</dbReference>
<accession>A0A157T4P8</accession>
<feature type="transmembrane region" description="Helical" evidence="1">
    <location>
        <begin position="314"/>
        <end position="334"/>
    </location>
</feature>
<keyword evidence="1" id="KW-0472">Membrane</keyword>
<feature type="transmembrane region" description="Helical" evidence="1">
    <location>
        <begin position="79"/>
        <end position="99"/>
    </location>
</feature>
<dbReference type="InterPro" id="IPR011701">
    <property type="entry name" value="MFS"/>
</dbReference>
<dbReference type="Proteomes" id="UP000076770">
    <property type="component" value="Chromosome i"/>
</dbReference>
<evidence type="ECO:0000256" key="1">
    <source>
        <dbReference type="SAM" id="Phobius"/>
    </source>
</evidence>
<dbReference type="PANTHER" id="PTHR23518:SF2">
    <property type="entry name" value="MAJOR FACILITATOR SUPERFAMILY TRANSPORTER"/>
    <property type="match status" value="1"/>
</dbReference>
<dbReference type="GO" id="GO:0016020">
    <property type="term" value="C:membrane"/>
    <property type="evidence" value="ECO:0007669"/>
    <property type="project" value="UniProtKB-SubCell"/>
</dbReference>
<dbReference type="InterPro" id="IPR036259">
    <property type="entry name" value="MFS_trans_sf"/>
</dbReference>
<feature type="transmembrane region" description="Helical" evidence="1">
    <location>
        <begin position="372"/>
        <end position="393"/>
    </location>
</feature>
<dbReference type="PROSITE" id="PS50850">
    <property type="entry name" value="MFS"/>
    <property type="match status" value="1"/>
</dbReference>
<keyword evidence="1" id="KW-0812">Transmembrane</keyword>